<name>A0A7D5GIN1_9EURY</name>
<dbReference type="GeneID" id="56034356"/>
<dbReference type="AlphaFoldDB" id="A0A7D5GIN1"/>
<gene>
    <name evidence="1" type="ORF">HYG82_13655</name>
</gene>
<accession>A0A7D5GIN1</accession>
<dbReference type="KEGG" id="haly:HYG82_13655"/>
<dbReference type="Proteomes" id="UP000509241">
    <property type="component" value="Chromosome"/>
</dbReference>
<evidence type="ECO:0000313" key="1">
    <source>
        <dbReference type="EMBL" id="QLG49827.1"/>
    </source>
</evidence>
<dbReference type="InterPro" id="IPR007710">
    <property type="entry name" value="Nucleoside_deoxyribTrfase"/>
</dbReference>
<evidence type="ECO:0000313" key="2">
    <source>
        <dbReference type="Proteomes" id="UP000509241"/>
    </source>
</evidence>
<proteinExistence type="predicted"/>
<protein>
    <submittedName>
        <fullName evidence="1">Nucleoside 2-deoxyribosyltransferase domain-containing protein</fullName>
    </submittedName>
</protein>
<dbReference type="SUPFAM" id="SSF52309">
    <property type="entry name" value="N-(deoxy)ribosyltransferase-like"/>
    <property type="match status" value="1"/>
</dbReference>
<dbReference type="OrthoDB" id="240616at2157"/>
<dbReference type="Gene3D" id="3.40.50.450">
    <property type="match status" value="1"/>
</dbReference>
<dbReference type="EMBL" id="CP058601">
    <property type="protein sequence ID" value="QLG49827.1"/>
    <property type="molecule type" value="Genomic_DNA"/>
</dbReference>
<dbReference type="Pfam" id="PF05014">
    <property type="entry name" value="Nuc_deoxyrib_tr"/>
    <property type="match status" value="1"/>
</dbReference>
<dbReference type="RefSeq" id="WP_179261747.1">
    <property type="nucleotide sequence ID" value="NZ_CP058601.1"/>
</dbReference>
<organism evidence="1 2">
    <name type="scientific">Natrinema halophilum</name>
    <dbReference type="NCBI Taxonomy" id="1699371"/>
    <lineage>
        <taxon>Archaea</taxon>
        <taxon>Methanobacteriati</taxon>
        <taxon>Methanobacteriota</taxon>
        <taxon>Stenosarchaea group</taxon>
        <taxon>Halobacteria</taxon>
        <taxon>Halobacteriales</taxon>
        <taxon>Natrialbaceae</taxon>
        <taxon>Natrinema</taxon>
    </lineage>
</organism>
<keyword evidence="2" id="KW-1185">Reference proteome</keyword>
<sequence>MQKVYFAGPLFCQAEREFNARVTAMLEDEGYDVFLPQRDSGDIGELNLKEQEGYDSDEDVMQYIFEVDREGVLEADLVTTVLDGRVPSEGTVIEAAIAHEHDIPVIALKTGRRVFAEGEPYNAMVWGVIDEEVESPDELVEAVNRRLSN</sequence>
<reference evidence="1 2" key="1">
    <citation type="submission" date="2020-07" db="EMBL/GenBank/DDBJ databases">
        <authorList>
            <person name="Cui H."/>
        </authorList>
    </citation>
    <scope>NUCLEOTIDE SEQUENCE [LARGE SCALE GENOMIC DNA]</scope>
    <source>
        <strain evidence="1 2">YPL8</strain>
    </source>
</reference>